<dbReference type="EMBL" id="JAOWKY010000001">
    <property type="protein sequence ID" value="MCV2867050.1"/>
    <property type="molecule type" value="Genomic_DNA"/>
</dbReference>
<gene>
    <name evidence="1" type="ORF">OEW28_00235</name>
</gene>
<dbReference type="RefSeq" id="WP_263732722.1">
    <property type="nucleotide sequence ID" value="NZ_JAOWKY010000001.1"/>
</dbReference>
<dbReference type="Pfam" id="PF06748">
    <property type="entry name" value="DUF1217"/>
    <property type="match status" value="1"/>
</dbReference>
<protein>
    <submittedName>
        <fullName evidence="1">DUF1217 domain-containing protein</fullName>
    </submittedName>
</protein>
<sequence length="201" mass="22019">MGDDLKNRAFIRRILESPSGEPGALANKLADQRYREFARTFGFADPGGPRTTLPPRVEMIVSKWKEQRFGQALGTVDANMRLALHARSEITRIAGEAGTDNGRWFAVLGAAPLRQFFLTALGLPPAFSAVDIDKQVDTLRARLRSLAGVGEVSDLRDGANVEKLMRNFFLRSENEPRAGFQASALSLLSQAASATALSRRF</sequence>
<evidence type="ECO:0000313" key="2">
    <source>
        <dbReference type="Proteomes" id="UP001652542"/>
    </source>
</evidence>
<dbReference type="SUPFAM" id="SSF158837">
    <property type="entry name" value="AGR C 984p-like"/>
    <property type="match status" value="1"/>
</dbReference>
<comment type="caution">
    <text evidence="1">The sequence shown here is derived from an EMBL/GenBank/DDBJ whole genome shotgun (WGS) entry which is preliminary data.</text>
</comment>
<organism evidence="1 2">
    <name type="scientific">Albidovulum marisflavi</name>
    <dbReference type="NCBI Taxonomy" id="2984159"/>
    <lineage>
        <taxon>Bacteria</taxon>
        <taxon>Pseudomonadati</taxon>
        <taxon>Pseudomonadota</taxon>
        <taxon>Alphaproteobacteria</taxon>
        <taxon>Rhodobacterales</taxon>
        <taxon>Paracoccaceae</taxon>
        <taxon>Albidovulum</taxon>
    </lineage>
</organism>
<keyword evidence="2" id="KW-1185">Reference proteome</keyword>
<evidence type="ECO:0000313" key="1">
    <source>
        <dbReference type="EMBL" id="MCV2867050.1"/>
    </source>
</evidence>
<dbReference type="Proteomes" id="UP001652542">
    <property type="component" value="Unassembled WGS sequence"/>
</dbReference>
<accession>A0ABT2Z7H8</accession>
<name>A0ABT2Z7H8_9RHOB</name>
<reference evidence="1 2" key="1">
    <citation type="submission" date="2022-10" db="EMBL/GenBank/DDBJ databases">
        <title>Defluviimonas sp. nov., isolated from ocean surface water.</title>
        <authorList>
            <person name="He W."/>
            <person name="Wang L."/>
            <person name="Zhang D.-F."/>
        </authorList>
    </citation>
    <scope>NUCLEOTIDE SEQUENCE [LARGE SCALE GENOMIC DNA]</scope>
    <source>
        <strain evidence="1 2">WL0002</strain>
    </source>
</reference>
<dbReference type="Gene3D" id="1.10.3700.10">
    <property type="entry name" value="AGR C 984p-like"/>
    <property type="match status" value="1"/>
</dbReference>
<dbReference type="InterPro" id="IPR023157">
    <property type="entry name" value="AGR-C-984p-like_sf"/>
</dbReference>
<dbReference type="InterPro" id="IPR010626">
    <property type="entry name" value="DUF1217"/>
</dbReference>
<proteinExistence type="predicted"/>